<evidence type="ECO:0000313" key="2">
    <source>
        <dbReference type="Proteomes" id="UP000242457"/>
    </source>
</evidence>
<dbReference type="OrthoDB" id="7697131at2759"/>
<sequence>MYNHVMKPKKGQVKSVSWWTESLTKRRMYAAKKAFQMERASELREKRRTMYLNLRREYKTEIGKARRESWQGFVTIEGNATHGT</sequence>
<dbReference type="EMBL" id="KZ288559">
    <property type="protein sequence ID" value="PBC25075.1"/>
    <property type="molecule type" value="Genomic_DNA"/>
</dbReference>
<evidence type="ECO:0000313" key="1">
    <source>
        <dbReference type="EMBL" id="PBC25075.1"/>
    </source>
</evidence>
<gene>
    <name evidence="1" type="ORF">APICC_02129</name>
</gene>
<protein>
    <submittedName>
        <fullName evidence="1">Uncharacterized protein</fullName>
    </submittedName>
</protein>
<dbReference type="AlphaFoldDB" id="A0A2A3DZW7"/>
<organism evidence="1 2">
    <name type="scientific">Apis cerana cerana</name>
    <name type="common">Oriental honeybee</name>
    <dbReference type="NCBI Taxonomy" id="94128"/>
    <lineage>
        <taxon>Eukaryota</taxon>
        <taxon>Metazoa</taxon>
        <taxon>Ecdysozoa</taxon>
        <taxon>Arthropoda</taxon>
        <taxon>Hexapoda</taxon>
        <taxon>Insecta</taxon>
        <taxon>Pterygota</taxon>
        <taxon>Neoptera</taxon>
        <taxon>Endopterygota</taxon>
        <taxon>Hymenoptera</taxon>
        <taxon>Apocrita</taxon>
        <taxon>Aculeata</taxon>
        <taxon>Apoidea</taxon>
        <taxon>Anthophila</taxon>
        <taxon>Apidae</taxon>
        <taxon>Apis</taxon>
    </lineage>
</organism>
<keyword evidence="2" id="KW-1185">Reference proteome</keyword>
<accession>A0A2A3DZW7</accession>
<proteinExistence type="predicted"/>
<name>A0A2A3DZW7_APICC</name>
<reference evidence="1 2" key="1">
    <citation type="submission" date="2014-07" db="EMBL/GenBank/DDBJ databases">
        <title>Genomic and transcriptomic analysis on Apis cerana provide comprehensive insights into honey bee biology.</title>
        <authorList>
            <person name="Diao Q."/>
            <person name="Sun L."/>
            <person name="Zheng H."/>
            <person name="Zheng H."/>
            <person name="Xu S."/>
            <person name="Wang S."/>
            <person name="Zeng Z."/>
            <person name="Hu F."/>
            <person name="Su S."/>
            <person name="Wu J."/>
        </authorList>
    </citation>
    <scope>NUCLEOTIDE SEQUENCE [LARGE SCALE GENOMIC DNA]</scope>
    <source>
        <tissue evidence="1">Pupae without intestine</tissue>
    </source>
</reference>
<dbReference type="Proteomes" id="UP000242457">
    <property type="component" value="Unassembled WGS sequence"/>
</dbReference>